<dbReference type="Proteomes" id="UP000265366">
    <property type="component" value="Unassembled WGS sequence"/>
</dbReference>
<dbReference type="OrthoDB" id="7188852at2"/>
<keyword evidence="2" id="KW-1185">Reference proteome</keyword>
<dbReference type="AlphaFoldDB" id="A0A3A1P4C8"/>
<accession>A0A3A1P4C8</accession>
<organism evidence="1 2">
    <name type="scientific">Aurantiacibacter xanthus</name>
    <dbReference type="NCBI Taxonomy" id="1784712"/>
    <lineage>
        <taxon>Bacteria</taxon>
        <taxon>Pseudomonadati</taxon>
        <taxon>Pseudomonadota</taxon>
        <taxon>Alphaproteobacteria</taxon>
        <taxon>Sphingomonadales</taxon>
        <taxon>Erythrobacteraceae</taxon>
        <taxon>Aurantiacibacter</taxon>
    </lineage>
</organism>
<dbReference type="EMBL" id="QXFM01000080">
    <property type="protein sequence ID" value="RIV87099.1"/>
    <property type="molecule type" value="Genomic_DNA"/>
</dbReference>
<reference evidence="1 2" key="1">
    <citation type="submission" date="2018-08" db="EMBL/GenBank/DDBJ databases">
        <title>Erythrobacter zhengii sp.nov., a bacterium isolated from deep-sea sediment.</title>
        <authorList>
            <person name="Fang C."/>
            <person name="Wu Y.-H."/>
            <person name="Sun C."/>
            <person name="Wang H."/>
            <person name="Cheng H."/>
            <person name="Meng F.-X."/>
            <person name="Wang C.-S."/>
            <person name="Xu X.-W."/>
        </authorList>
    </citation>
    <scope>NUCLEOTIDE SEQUENCE [LARGE SCALE GENOMIC DNA]</scope>
    <source>
        <strain evidence="1 2">CCTCC AB 2015396</strain>
    </source>
</reference>
<comment type="caution">
    <text evidence="1">The sequence shown here is derived from an EMBL/GenBank/DDBJ whole genome shotgun (WGS) entry which is preliminary data.</text>
</comment>
<name>A0A3A1P4C8_9SPHN</name>
<evidence type="ECO:0000313" key="2">
    <source>
        <dbReference type="Proteomes" id="UP000265366"/>
    </source>
</evidence>
<sequence>MFDRQEIENIEKGMASRLGIDTLAWKLGISRNGAEQLAEARLIEPLQHPFFLARYGTLQVAQASSDALQGNLYRAGVLAAEEKLMCLSTAIKVIGGETKPWSTLFGKLLDGSLPFRIEPGPKALVRRIFIRRQDLSVIEEFCAVGGVASNTAFSHLISKADAGEILNVGPQEVTELFADVPTRKGGRAKHLRLEDVLKMGRRHITSAELSLRRNVSTQRAYRDALASGVRYLGPAGFCRASAVAKFFA</sequence>
<gene>
    <name evidence="1" type="ORF">D2V17_08995</name>
</gene>
<proteinExistence type="predicted"/>
<protein>
    <submittedName>
        <fullName evidence="1">Uncharacterized protein</fullName>
    </submittedName>
</protein>
<evidence type="ECO:0000313" key="1">
    <source>
        <dbReference type="EMBL" id="RIV87099.1"/>
    </source>
</evidence>